<keyword evidence="3 6" id="KW-0732">Signal</keyword>
<evidence type="ECO:0000256" key="3">
    <source>
        <dbReference type="ARBA" id="ARBA00022729"/>
    </source>
</evidence>
<accession>A0A7J5TLN9</accession>
<dbReference type="Pfam" id="PF00746">
    <property type="entry name" value="Gram_pos_anchor"/>
    <property type="match status" value="1"/>
</dbReference>
<dbReference type="Gene3D" id="2.60.40.740">
    <property type="match status" value="1"/>
</dbReference>
<reference evidence="8 9" key="1">
    <citation type="journal article" date="2019" name="Nat. Med.">
        <title>A library of human gut bacterial isolates paired with longitudinal multiomics data enables mechanistic microbiome research.</title>
        <authorList>
            <person name="Poyet M."/>
            <person name="Groussin M."/>
            <person name="Gibbons S.M."/>
            <person name="Avila-Pacheco J."/>
            <person name="Jiang X."/>
            <person name="Kearney S.M."/>
            <person name="Perrotta A.R."/>
            <person name="Berdy B."/>
            <person name="Zhao S."/>
            <person name="Lieberman T.D."/>
            <person name="Swanson P.K."/>
            <person name="Smith M."/>
            <person name="Roesemann S."/>
            <person name="Alexander J.E."/>
            <person name="Rich S.A."/>
            <person name="Livny J."/>
            <person name="Vlamakis H."/>
            <person name="Clish C."/>
            <person name="Bullock K."/>
            <person name="Deik A."/>
            <person name="Scott J."/>
            <person name="Pierce K.A."/>
            <person name="Xavier R.J."/>
            <person name="Alm E.J."/>
        </authorList>
    </citation>
    <scope>NUCLEOTIDE SEQUENCE [LARGE SCALE GENOMIC DNA]</scope>
    <source>
        <strain evidence="8 9">BIOML-A2</strain>
    </source>
</reference>
<dbReference type="AlphaFoldDB" id="A0A7J5TLN9"/>
<sequence length="488" mass="50935">MRKGEKDMGTVLKQKMSMLVGLLAAIAMAFVLTPVAAHATPTSPTDVADSTVTINNLIDGDTVEAFLIADADIDASNNLTYTMAANLPSAYDSIDKIKVVASDGNSFHQGSDMQNAASAIAKAFADAGTTAAASATASGTSATLTLGSGYYLVRVTSTSGQTRVYQNMVVDASPVANASGTYDAHPAQTIDVKKTDVTIKKGVGSEYKESTDKYSVGDMVPFKVETVVPNYPADSKDATFEINDQPTAGLEIDTTSIKINGVAAVSGTDYTITAATNGYTIKFAKAYVLAHPGEAITVTYNAKLTSAAFSHDANDVTGNTATVTFNPNPYTSTTVTPDSKTKVKTYGFVFKKTDPDGNALKGAVFELKVTNKDGSTTTLTSTSDENGYVYFEDLGEGTYTVTETVVPAGFSKVADQTFTLNEASCTQDNPATAVVENNYLVSSVNVVDPKQPALPITGAAGTFALTAGGVALLAVGIVFFLRSRKQEL</sequence>
<feature type="chain" id="PRO_5029546784" evidence="6">
    <location>
        <begin position="40"/>
        <end position="488"/>
    </location>
</feature>
<keyword evidence="5" id="KW-0812">Transmembrane</keyword>
<dbReference type="InterPro" id="IPR019931">
    <property type="entry name" value="LPXTG_anchor"/>
</dbReference>
<evidence type="ECO:0000313" key="8">
    <source>
        <dbReference type="EMBL" id="KAB7462560.1"/>
    </source>
</evidence>
<comment type="caution">
    <text evidence="8">The sequence shown here is derived from an EMBL/GenBank/DDBJ whole genome shotgun (WGS) entry which is preliminary data.</text>
</comment>
<keyword evidence="2" id="KW-0964">Secreted</keyword>
<evidence type="ECO:0000313" key="9">
    <source>
        <dbReference type="Proteomes" id="UP000429211"/>
    </source>
</evidence>
<evidence type="ECO:0000256" key="1">
    <source>
        <dbReference type="ARBA" id="ARBA00022512"/>
    </source>
</evidence>
<dbReference type="InterPro" id="IPR041033">
    <property type="entry name" value="SpaA_PFL_dom_1"/>
</dbReference>
<dbReference type="Pfam" id="PF20623">
    <property type="entry name" value="Sgo0707_N2"/>
    <property type="match status" value="1"/>
</dbReference>
<dbReference type="NCBIfam" id="TIGR04226">
    <property type="entry name" value="RrgB_K2N_iso_D2"/>
    <property type="match status" value="1"/>
</dbReference>
<keyword evidence="1" id="KW-0134">Cell wall</keyword>
<keyword evidence="4" id="KW-0572">Peptidoglycan-anchor</keyword>
<protein>
    <submittedName>
        <fullName evidence="8">SpaH/EbpB family LPXTG-anchored major pilin</fullName>
    </submittedName>
</protein>
<dbReference type="InterPro" id="IPR048052">
    <property type="entry name" value="FM1-like"/>
</dbReference>
<name>A0A7J5TLN9_9BIFI</name>
<evidence type="ECO:0000256" key="2">
    <source>
        <dbReference type="ARBA" id="ARBA00022525"/>
    </source>
</evidence>
<dbReference type="InterPro" id="IPR046473">
    <property type="entry name" value="Sgo0707-like_N2"/>
</dbReference>
<dbReference type="GO" id="GO:0005975">
    <property type="term" value="P:carbohydrate metabolic process"/>
    <property type="evidence" value="ECO:0007669"/>
    <property type="project" value="UniProtKB-ARBA"/>
</dbReference>
<dbReference type="Gene3D" id="2.60.40.10">
    <property type="entry name" value="Immunoglobulins"/>
    <property type="match status" value="1"/>
</dbReference>
<dbReference type="SUPFAM" id="SSF49478">
    <property type="entry name" value="Cna protein B-type domain"/>
    <property type="match status" value="1"/>
</dbReference>
<dbReference type="SUPFAM" id="SSF49401">
    <property type="entry name" value="Bacterial adhesins"/>
    <property type="match status" value="1"/>
</dbReference>
<dbReference type="Pfam" id="PF17802">
    <property type="entry name" value="SpaA"/>
    <property type="match status" value="1"/>
</dbReference>
<feature type="domain" description="Gram-positive cocci surface proteins LPxTG" evidence="7">
    <location>
        <begin position="454"/>
        <end position="488"/>
    </location>
</feature>
<feature type="transmembrane region" description="Helical" evidence="5">
    <location>
        <begin position="459"/>
        <end position="481"/>
    </location>
</feature>
<evidence type="ECO:0000256" key="6">
    <source>
        <dbReference type="SAM" id="SignalP"/>
    </source>
</evidence>
<organism evidence="8 9">
    <name type="scientific">Bifidobacterium dentium</name>
    <dbReference type="NCBI Taxonomy" id="1689"/>
    <lineage>
        <taxon>Bacteria</taxon>
        <taxon>Bacillati</taxon>
        <taxon>Actinomycetota</taxon>
        <taxon>Actinomycetes</taxon>
        <taxon>Bifidobacteriales</taxon>
        <taxon>Bifidobacteriaceae</taxon>
        <taxon>Bifidobacterium</taxon>
    </lineage>
</organism>
<dbReference type="InterPro" id="IPR008966">
    <property type="entry name" value="Adhesion_dom_sf"/>
</dbReference>
<dbReference type="InterPro" id="IPR026466">
    <property type="entry name" value="Fim_isopep_form_D2_dom"/>
</dbReference>
<dbReference type="NCBIfam" id="NF033902">
    <property type="entry name" value="iso_D2_wall_anc"/>
    <property type="match status" value="1"/>
</dbReference>
<feature type="signal peptide" evidence="6">
    <location>
        <begin position="1"/>
        <end position="39"/>
    </location>
</feature>
<dbReference type="InterPro" id="IPR013783">
    <property type="entry name" value="Ig-like_fold"/>
</dbReference>
<dbReference type="EMBL" id="WDPD01000001">
    <property type="protein sequence ID" value="KAB7462560.1"/>
    <property type="molecule type" value="Genomic_DNA"/>
</dbReference>
<dbReference type="NCBIfam" id="TIGR01167">
    <property type="entry name" value="LPXTG_anchor"/>
    <property type="match status" value="1"/>
</dbReference>
<gene>
    <name evidence="8" type="ORF">GBB04_01960</name>
</gene>
<evidence type="ECO:0000256" key="4">
    <source>
        <dbReference type="ARBA" id="ARBA00023088"/>
    </source>
</evidence>
<evidence type="ECO:0000256" key="5">
    <source>
        <dbReference type="SAM" id="Phobius"/>
    </source>
</evidence>
<keyword evidence="5" id="KW-1133">Transmembrane helix</keyword>
<proteinExistence type="predicted"/>
<keyword evidence="5" id="KW-0472">Membrane</keyword>
<dbReference type="Proteomes" id="UP000429211">
    <property type="component" value="Unassembled WGS sequence"/>
</dbReference>
<evidence type="ECO:0000259" key="7">
    <source>
        <dbReference type="PROSITE" id="PS50847"/>
    </source>
</evidence>
<dbReference type="PROSITE" id="PS50847">
    <property type="entry name" value="GRAM_POS_ANCHORING"/>
    <property type="match status" value="1"/>
</dbReference>